<accession>A0A3E2HJC1</accession>
<dbReference type="Proteomes" id="UP000258309">
    <property type="component" value="Unassembled WGS sequence"/>
</dbReference>
<feature type="region of interest" description="Disordered" evidence="1">
    <location>
        <begin position="1"/>
        <end position="107"/>
    </location>
</feature>
<protein>
    <submittedName>
        <fullName evidence="2">Uncharacterized protein</fullName>
    </submittedName>
</protein>
<feature type="compositionally biased region" description="Basic and acidic residues" evidence="1">
    <location>
        <begin position="138"/>
        <end position="149"/>
    </location>
</feature>
<feature type="compositionally biased region" description="Low complexity" evidence="1">
    <location>
        <begin position="71"/>
        <end position="80"/>
    </location>
</feature>
<feature type="region of interest" description="Disordered" evidence="1">
    <location>
        <begin position="138"/>
        <end position="160"/>
    </location>
</feature>
<dbReference type="AlphaFoldDB" id="A0A3E2HJC1"/>
<keyword evidence="3" id="KW-1185">Reference proteome</keyword>
<comment type="caution">
    <text evidence="2">The sequence shown here is derived from an EMBL/GenBank/DDBJ whole genome shotgun (WGS) entry which is preliminary data.</text>
</comment>
<gene>
    <name evidence="2" type="ORF">B7463_g2895</name>
</gene>
<evidence type="ECO:0000313" key="3">
    <source>
        <dbReference type="Proteomes" id="UP000258309"/>
    </source>
</evidence>
<sequence>MDCARNQGCDNVDNVDAVGTGEKSDTTSDTLAAIEDDPNLLTSAGSADSVDSTASENAQEPEDGSVEYESSDNSSSIVVNQGSAVEDDNGDDHGDDQGTNCATDVPIHDNYPLVHERNSNYSYALLVYINTPERDSLFYRHRPDDHDEAYSTSNKRQRRG</sequence>
<dbReference type="EMBL" id="NCSJ02000035">
    <property type="protein sequence ID" value="RFU33494.1"/>
    <property type="molecule type" value="Genomic_DNA"/>
</dbReference>
<reference evidence="2 3" key="1">
    <citation type="submission" date="2018-05" db="EMBL/GenBank/DDBJ databases">
        <title>Draft genome sequence of Scytalidium lignicola DSM 105466, a ubiquitous saprotrophic fungus.</title>
        <authorList>
            <person name="Buettner E."/>
            <person name="Gebauer A.M."/>
            <person name="Hofrichter M."/>
            <person name="Liers C."/>
            <person name="Kellner H."/>
        </authorList>
    </citation>
    <scope>NUCLEOTIDE SEQUENCE [LARGE SCALE GENOMIC DNA]</scope>
    <source>
        <strain evidence="2 3">DSM 105466</strain>
    </source>
</reference>
<feature type="compositionally biased region" description="Acidic residues" evidence="1">
    <location>
        <begin position="59"/>
        <end position="70"/>
    </location>
</feature>
<evidence type="ECO:0000256" key="1">
    <source>
        <dbReference type="SAM" id="MobiDB-lite"/>
    </source>
</evidence>
<name>A0A3E2HJC1_SCYLI</name>
<organism evidence="2 3">
    <name type="scientific">Scytalidium lignicola</name>
    <name type="common">Hyphomycete</name>
    <dbReference type="NCBI Taxonomy" id="5539"/>
    <lineage>
        <taxon>Eukaryota</taxon>
        <taxon>Fungi</taxon>
        <taxon>Dikarya</taxon>
        <taxon>Ascomycota</taxon>
        <taxon>Pezizomycotina</taxon>
        <taxon>Leotiomycetes</taxon>
        <taxon>Leotiomycetes incertae sedis</taxon>
        <taxon>Scytalidium</taxon>
    </lineage>
</organism>
<evidence type="ECO:0000313" key="2">
    <source>
        <dbReference type="EMBL" id="RFU33494.1"/>
    </source>
</evidence>
<feature type="compositionally biased region" description="Polar residues" evidence="1">
    <location>
        <begin position="40"/>
        <end position="58"/>
    </location>
</feature>
<proteinExistence type="predicted"/>
<feature type="non-terminal residue" evidence="2">
    <location>
        <position position="1"/>
    </location>
</feature>
<feature type="non-terminal residue" evidence="2">
    <location>
        <position position="160"/>
    </location>
</feature>